<gene>
    <name evidence="2" type="ORF">H2200_003282</name>
</gene>
<feature type="compositionally biased region" description="Low complexity" evidence="1">
    <location>
        <begin position="59"/>
        <end position="76"/>
    </location>
</feature>
<feature type="compositionally biased region" description="Basic and acidic residues" evidence="1">
    <location>
        <begin position="325"/>
        <end position="344"/>
    </location>
</feature>
<organism evidence="2 3">
    <name type="scientific">Cladophialophora chaetospira</name>
    <dbReference type="NCBI Taxonomy" id="386627"/>
    <lineage>
        <taxon>Eukaryota</taxon>
        <taxon>Fungi</taxon>
        <taxon>Dikarya</taxon>
        <taxon>Ascomycota</taxon>
        <taxon>Pezizomycotina</taxon>
        <taxon>Eurotiomycetes</taxon>
        <taxon>Chaetothyriomycetidae</taxon>
        <taxon>Chaetothyriales</taxon>
        <taxon>Herpotrichiellaceae</taxon>
        <taxon>Cladophialophora</taxon>
    </lineage>
</organism>
<dbReference type="Proteomes" id="UP001172673">
    <property type="component" value="Unassembled WGS sequence"/>
</dbReference>
<accession>A0AA39CM47</accession>
<protein>
    <submittedName>
        <fullName evidence="2">Uncharacterized protein</fullName>
    </submittedName>
</protein>
<feature type="compositionally biased region" description="Polar residues" evidence="1">
    <location>
        <begin position="203"/>
        <end position="220"/>
    </location>
</feature>
<dbReference type="AlphaFoldDB" id="A0AA39CM47"/>
<feature type="compositionally biased region" description="Polar residues" evidence="1">
    <location>
        <begin position="250"/>
        <end position="275"/>
    </location>
</feature>
<feature type="region of interest" description="Disordered" evidence="1">
    <location>
        <begin position="121"/>
        <end position="173"/>
    </location>
</feature>
<dbReference type="EMBL" id="JAPDRK010000004">
    <property type="protein sequence ID" value="KAJ9613340.1"/>
    <property type="molecule type" value="Genomic_DNA"/>
</dbReference>
<comment type="caution">
    <text evidence="2">The sequence shown here is derived from an EMBL/GenBank/DDBJ whole genome shotgun (WGS) entry which is preliminary data.</text>
</comment>
<evidence type="ECO:0000256" key="1">
    <source>
        <dbReference type="SAM" id="MobiDB-lite"/>
    </source>
</evidence>
<feature type="region of interest" description="Disordered" evidence="1">
    <location>
        <begin position="1"/>
        <end position="81"/>
    </location>
</feature>
<proteinExistence type="predicted"/>
<evidence type="ECO:0000313" key="2">
    <source>
        <dbReference type="EMBL" id="KAJ9613340.1"/>
    </source>
</evidence>
<feature type="region of interest" description="Disordered" evidence="1">
    <location>
        <begin position="190"/>
        <end position="298"/>
    </location>
</feature>
<sequence length="344" mass="38297">MARTLPWNLEREPPPKKPRATTAPRLKQERIAFSGKGSDSEEEGSLTRRGRAPKVNAAPKSSLRTPSSSPVRRPPSVELMHEGYDRDDAYIMVEDEFQTVAQSYTAHLHHAEYKRLVKQARQAPPKALPPPTSPMSKQAKSRLRMATLQRKQNETLQRVTGDESIEDDNEQAKVADLWSGTSLAPLMASGTQQKRSLVGLEGISSSTKAGLGFSRSQNSPPKDGEENGDDTMDLDTTRHKIPPQPKDISRNSVTRTVSNKATSPQLAAGAASTSRSVEKEIAPQKPLPMPSKTVERPVPKRRLVFDFDDGFDAQETVRKARKETHKPLREQEKKSRLDEVPMWL</sequence>
<name>A0AA39CM47_9EURO</name>
<evidence type="ECO:0000313" key="3">
    <source>
        <dbReference type="Proteomes" id="UP001172673"/>
    </source>
</evidence>
<feature type="region of interest" description="Disordered" evidence="1">
    <location>
        <begin position="319"/>
        <end position="344"/>
    </location>
</feature>
<keyword evidence="3" id="KW-1185">Reference proteome</keyword>
<reference evidence="2" key="1">
    <citation type="submission" date="2022-10" db="EMBL/GenBank/DDBJ databases">
        <title>Culturing micro-colonial fungi from biological soil crusts in the Mojave desert and describing Neophaeococcomyces mojavensis, and introducing the new genera and species Taxawa tesnikishii.</title>
        <authorList>
            <person name="Kurbessoian T."/>
            <person name="Stajich J.E."/>
        </authorList>
    </citation>
    <scope>NUCLEOTIDE SEQUENCE</scope>
    <source>
        <strain evidence="2">TK_41</strain>
    </source>
</reference>